<dbReference type="GO" id="GO:0009254">
    <property type="term" value="P:peptidoglycan turnover"/>
    <property type="evidence" value="ECO:0007669"/>
    <property type="project" value="TreeGrafter"/>
</dbReference>
<dbReference type="GO" id="GO:0030420">
    <property type="term" value="P:establishment of competence for transformation"/>
    <property type="evidence" value="ECO:0007669"/>
    <property type="project" value="UniProtKB-KW"/>
</dbReference>
<evidence type="ECO:0000256" key="5">
    <source>
        <dbReference type="ARBA" id="ARBA00022969"/>
    </source>
</evidence>
<dbReference type="CDD" id="cd06583">
    <property type="entry name" value="PGRP"/>
    <property type="match status" value="1"/>
</dbReference>
<evidence type="ECO:0000313" key="12">
    <source>
        <dbReference type="EMBL" id="EKE31241.1"/>
    </source>
</evidence>
<accession>K2FJK9</accession>
<dbReference type="OrthoDB" id="9794294at2"/>
<protein>
    <recommendedName>
        <fullName evidence="3">N-acetylmuramoyl-L-alanine amidase</fullName>
        <ecNumber evidence="3">3.5.1.28</ecNumber>
    </recommendedName>
    <alternativeName>
        <fullName evidence="9">Autolysin</fullName>
    </alternativeName>
    <alternativeName>
        <fullName evidence="8">Cell wall hydrolase</fullName>
    </alternativeName>
</protein>
<dbReference type="EMBL" id="CP011361">
    <property type="protein sequence ID" value="AKG04110.1"/>
    <property type="molecule type" value="Genomic_DNA"/>
</dbReference>
<keyword evidence="4" id="KW-0378">Hydrolase</keyword>
<keyword evidence="7" id="KW-0961">Cell wall biogenesis/degradation</keyword>
<evidence type="ECO:0000256" key="2">
    <source>
        <dbReference type="ARBA" id="ARBA00007553"/>
    </source>
</evidence>
<evidence type="ECO:0000313" key="14">
    <source>
        <dbReference type="Proteomes" id="UP000092654"/>
    </source>
</evidence>
<evidence type="ECO:0000313" key="13">
    <source>
        <dbReference type="Proteomes" id="UP000011746"/>
    </source>
</evidence>
<dbReference type="SUPFAM" id="SSF55846">
    <property type="entry name" value="N-acetylmuramoyl-L-alanine amidase-like"/>
    <property type="match status" value="1"/>
</dbReference>
<dbReference type="GO" id="GO:0009253">
    <property type="term" value="P:peptidoglycan catabolic process"/>
    <property type="evidence" value="ECO:0007669"/>
    <property type="project" value="InterPro"/>
</dbReference>
<dbReference type="RefSeq" id="WP_008590934.1">
    <property type="nucleotide sequence ID" value="NZ_AMPQ01000013.1"/>
</dbReference>
<dbReference type="InterPro" id="IPR002502">
    <property type="entry name" value="Amidase_domain"/>
</dbReference>
<dbReference type="Gene3D" id="3.40.80.10">
    <property type="entry name" value="Peptidoglycan recognition protein-like"/>
    <property type="match status" value="1"/>
</dbReference>
<evidence type="ECO:0000256" key="9">
    <source>
        <dbReference type="ARBA" id="ARBA00032390"/>
    </source>
</evidence>
<dbReference type="eggNOG" id="COG5632">
    <property type="taxonomic scope" value="Bacteria"/>
</dbReference>
<sequence>MEIKQDVIPTTNTNRPGDQLNATHITIHETANTNTGADAEMHARYVKGEEAQNRQVSWHYTVDDKQIIQHLPTNEIGWHAGSEGNAASIGIELCVNEDGSFSKTKQKAMELIQSLKASLSIPYANVVTHHRWTGKNCPARLLNDWEAFKKELRTEEDEGSIAGQRIVIEAQTLWVYDRPDWDARYTTVTAGEVFTLKDELLVDSHQMYQLKSGLYITANDQYVTMLP</sequence>
<dbReference type="Pfam" id="PF01510">
    <property type="entry name" value="Amidase_2"/>
    <property type="match status" value="1"/>
</dbReference>
<evidence type="ECO:0000256" key="7">
    <source>
        <dbReference type="ARBA" id="ARBA00023316"/>
    </source>
</evidence>
<comment type="catalytic activity">
    <reaction evidence="1">
        <text>Hydrolyzes the link between N-acetylmuramoyl residues and L-amino acid residues in certain cell-wall glycopeptides.</text>
        <dbReference type="EC" id="3.5.1.28"/>
    </reaction>
</comment>
<dbReference type="SMART" id="SM00644">
    <property type="entry name" value="Ami_2"/>
    <property type="match status" value="1"/>
</dbReference>
<dbReference type="GO" id="GO:0071555">
    <property type="term" value="P:cell wall organization"/>
    <property type="evidence" value="ECO:0007669"/>
    <property type="project" value="UniProtKB-KW"/>
</dbReference>
<reference evidence="14" key="2">
    <citation type="submission" date="2015-06" db="EMBL/GenBank/DDBJ databases">
        <title>Salimicrobium jeotgali MJ3, isolated from Myulchi jeot, a traditional Korean fermented seafood.</title>
        <authorList>
            <person name="Kim K.H."/>
            <person name="Jeon C.O."/>
            <person name="Jin H.M."/>
        </authorList>
    </citation>
    <scope>NUCLEOTIDE SEQUENCE [LARGE SCALE GENOMIC DNA]</scope>
    <source>
        <strain evidence="14">MJ3</strain>
    </source>
</reference>
<keyword evidence="13" id="KW-1185">Reference proteome</keyword>
<dbReference type="GO" id="GO:0008745">
    <property type="term" value="F:N-acetylmuramoyl-L-alanine amidase activity"/>
    <property type="evidence" value="ECO:0007669"/>
    <property type="project" value="UniProtKB-EC"/>
</dbReference>
<dbReference type="Proteomes" id="UP000011746">
    <property type="component" value="Unassembled WGS sequence"/>
</dbReference>
<gene>
    <name evidence="11" type="ORF">AAV35_004470</name>
    <name evidence="12" type="ORF">MJ3_09733</name>
</gene>
<keyword evidence="5" id="KW-0749">Sporulation</keyword>
<comment type="similarity">
    <text evidence="2">Belongs to the N-acetylmuramoyl-L-alanine amidase 2 family.</text>
</comment>
<dbReference type="EMBL" id="AMPQ01000013">
    <property type="protein sequence ID" value="EKE31241.1"/>
    <property type="molecule type" value="Genomic_DNA"/>
</dbReference>
<feature type="domain" description="N-acetylmuramoyl-L-alanine amidase" evidence="10">
    <location>
        <begin position="10"/>
        <end position="159"/>
    </location>
</feature>
<dbReference type="EC" id="3.5.1.28" evidence="3"/>
<evidence type="ECO:0000256" key="6">
    <source>
        <dbReference type="ARBA" id="ARBA00023287"/>
    </source>
</evidence>
<keyword evidence="6" id="KW-0178">Competence</keyword>
<proteinExistence type="inferred from homology"/>
<reference evidence="12 13" key="1">
    <citation type="journal article" date="2012" name="J. Bacteriol.">
        <title>Draft Genome Sequence of Salimicrobium sp. Strain MJ3, Isolated from Myulchi-Jeot, Korean Fermented Seafood.</title>
        <authorList>
            <person name="Lee S.H."/>
            <person name="Jung J.Y."/>
            <person name="Jeon C.O."/>
        </authorList>
    </citation>
    <scope>NUCLEOTIDE SEQUENCE [LARGE SCALE GENOMIC DNA]</scope>
    <source>
        <strain evidence="12 13">MJ3</strain>
    </source>
</reference>
<dbReference type="eggNOG" id="COG0860">
    <property type="taxonomic scope" value="Bacteria"/>
</dbReference>
<evidence type="ECO:0000256" key="1">
    <source>
        <dbReference type="ARBA" id="ARBA00001561"/>
    </source>
</evidence>
<evidence type="ECO:0000256" key="3">
    <source>
        <dbReference type="ARBA" id="ARBA00011901"/>
    </source>
</evidence>
<dbReference type="KEGG" id="sje:AAV35_004470"/>
<organism evidence="12 13">
    <name type="scientific">Salimicrobium jeotgali</name>
    <dbReference type="NCBI Taxonomy" id="1230341"/>
    <lineage>
        <taxon>Bacteria</taxon>
        <taxon>Bacillati</taxon>
        <taxon>Bacillota</taxon>
        <taxon>Bacilli</taxon>
        <taxon>Bacillales</taxon>
        <taxon>Bacillaceae</taxon>
        <taxon>Salimicrobium</taxon>
    </lineage>
</organism>
<name>K2FJK9_9BACI</name>
<dbReference type="GO" id="GO:0030435">
    <property type="term" value="P:sporulation resulting in formation of a cellular spore"/>
    <property type="evidence" value="ECO:0007669"/>
    <property type="project" value="UniProtKB-KW"/>
</dbReference>
<dbReference type="Proteomes" id="UP000092654">
    <property type="component" value="Chromosome"/>
</dbReference>
<dbReference type="PATRIC" id="fig|1230341.3.peg.1996"/>
<dbReference type="InterPro" id="IPR051206">
    <property type="entry name" value="NAMLAA_amidase_2"/>
</dbReference>
<reference evidence="11" key="3">
    <citation type="submission" date="2016-11" db="EMBL/GenBank/DDBJ databases">
        <title>Salimicrobium jeotgali MJ3, isolated from Myulchi jeot, a traditional Korean fermented seafood.</title>
        <authorList>
            <person name="Kim K.H."/>
            <person name="Jeon C.O."/>
            <person name="Jin H.M."/>
        </authorList>
    </citation>
    <scope>NUCLEOTIDE SEQUENCE</scope>
    <source>
        <strain evidence="11">MJ3</strain>
    </source>
</reference>
<dbReference type="PANTHER" id="PTHR30417">
    <property type="entry name" value="N-ACETYLMURAMOYL-L-ALANINE AMIDASE AMID"/>
    <property type="match status" value="1"/>
</dbReference>
<dbReference type="PANTHER" id="PTHR30417:SF11">
    <property type="entry name" value="N-ACETYLMURAMOYL-L-ALANINE AMIDASE XLYA"/>
    <property type="match status" value="1"/>
</dbReference>
<evidence type="ECO:0000256" key="4">
    <source>
        <dbReference type="ARBA" id="ARBA00022801"/>
    </source>
</evidence>
<evidence type="ECO:0000259" key="10">
    <source>
        <dbReference type="SMART" id="SM00644"/>
    </source>
</evidence>
<dbReference type="AlphaFoldDB" id="K2FJK9"/>
<evidence type="ECO:0000313" key="11">
    <source>
        <dbReference type="EMBL" id="AKG04110.1"/>
    </source>
</evidence>
<evidence type="ECO:0000256" key="8">
    <source>
        <dbReference type="ARBA" id="ARBA00030881"/>
    </source>
</evidence>
<dbReference type="STRING" id="1230341.AAV35_004470"/>
<dbReference type="InterPro" id="IPR036505">
    <property type="entry name" value="Amidase/PGRP_sf"/>
</dbReference>